<protein>
    <submittedName>
        <fullName evidence="3">Cobalamin-binding protein</fullName>
    </submittedName>
</protein>
<proteinExistence type="predicted"/>
<dbReference type="AlphaFoldDB" id="A0A365XNY6"/>
<dbReference type="OrthoDB" id="9816357at2"/>
<dbReference type="SUPFAM" id="SSF53807">
    <property type="entry name" value="Helical backbone' metal receptor"/>
    <property type="match status" value="1"/>
</dbReference>
<sequence length="262" mass="29480">MFVDQLHRTITLAKAPERIISLVPSQTELLYTLGLDKEVVGITKFCIHPDSWFRTKTRVGGTKKINADVVRQLSPDLIIANKEENTADDVKALMEEYPVWVSNVQTLEDACDMMTGIGAITRRTTAASQLVQEVRYRFAALEPPVAPVPTAYLIWRDPWMAAGGDTFIHQMLHYCGLQNVFADTPRYPVVDADMLAASSCRLVLLSSEPYPFREKHIAEIQAILPEALILLVDGELFSWYGSRLLEAPAYFQSILQQVEVLR</sequence>
<organism evidence="3 4">
    <name type="scientific">Chitinophaga flava</name>
    <dbReference type="NCBI Taxonomy" id="2259036"/>
    <lineage>
        <taxon>Bacteria</taxon>
        <taxon>Pseudomonadati</taxon>
        <taxon>Bacteroidota</taxon>
        <taxon>Chitinophagia</taxon>
        <taxon>Chitinophagales</taxon>
        <taxon>Chitinophagaceae</taxon>
        <taxon>Chitinophaga</taxon>
    </lineage>
</organism>
<evidence type="ECO:0000313" key="3">
    <source>
        <dbReference type="EMBL" id="RBL88049.1"/>
    </source>
</evidence>
<dbReference type="InterPro" id="IPR002491">
    <property type="entry name" value="ABC_transptr_periplasmic_BD"/>
</dbReference>
<evidence type="ECO:0000313" key="4">
    <source>
        <dbReference type="Proteomes" id="UP000253410"/>
    </source>
</evidence>
<dbReference type="PANTHER" id="PTHR30535:SF35">
    <property type="entry name" value="PERIPLASMIC BINDING PROTEIN"/>
    <property type="match status" value="1"/>
</dbReference>
<dbReference type="Gene3D" id="3.40.50.1980">
    <property type="entry name" value="Nitrogenase molybdenum iron protein domain"/>
    <property type="match status" value="2"/>
</dbReference>
<comment type="caution">
    <text evidence="3">The sequence shown here is derived from an EMBL/GenBank/DDBJ whole genome shotgun (WGS) entry which is preliminary data.</text>
</comment>
<dbReference type="RefSeq" id="WP_113619876.1">
    <property type="nucleotide sequence ID" value="NZ_QFFJ01000003.1"/>
</dbReference>
<dbReference type="PANTHER" id="PTHR30535">
    <property type="entry name" value="VITAMIN B12-BINDING PROTEIN"/>
    <property type="match status" value="1"/>
</dbReference>
<keyword evidence="1" id="KW-0732">Signal</keyword>
<accession>A0A365XNY6</accession>
<dbReference type="PROSITE" id="PS50983">
    <property type="entry name" value="FE_B12_PBP"/>
    <property type="match status" value="1"/>
</dbReference>
<name>A0A365XNY6_9BACT</name>
<dbReference type="Pfam" id="PF01497">
    <property type="entry name" value="Peripla_BP_2"/>
    <property type="match status" value="1"/>
</dbReference>
<dbReference type="InterPro" id="IPR054828">
    <property type="entry name" value="Vit_B12_bind_prot"/>
</dbReference>
<evidence type="ECO:0000259" key="2">
    <source>
        <dbReference type="PROSITE" id="PS50983"/>
    </source>
</evidence>
<dbReference type="EMBL" id="QFFJ01000003">
    <property type="protein sequence ID" value="RBL88049.1"/>
    <property type="molecule type" value="Genomic_DNA"/>
</dbReference>
<dbReference type="NCBIfam" id="NF038402">
    <property type="entry name" value="TroA_like"/>
    <property type="match status" value="1"/>
</dbReference>
<feature type="domain" description="Fe/B12 periplasmic-binding" evidence="2">
    <location>
        <begin position="18"/>
        <end position="262"/>
    </location>
</feature>
<evidence type="ECO:0000256" key="1">
    <source>
        <dbReference type="ARBA" id="ARBA00022729"/>
    </source>
</evidence>
<keyword evidence="4" id="KW-1185">Reference proteome</keyword>
<reference evidence="3 4" key="1">
    <citation type="submission" date="2018-05" db="EMBL/GenBank/DDBJ databases">
        <title>Chitinophaga sp. K3CV102501T nov., isolated from isolated from a monsoon evergreen broad-leaved forest soil.</title>
        <authorList>
            <person name="Lv Y."/>
        </authorList>
    </citation>
    <scope>NUCLEOTIDE SEQUENCE [LARGE SCALE GENOMIC DNA]</scope>
    <source>
        <strain evidence="3 4">GDMCC 1.1325</strain>
    </source>
</reference>
<dbReference type="Proteomes" id="UP000253410">
    <property type="component" value="Unassembled WGS sequence"/>
</dbReference>
<dbReference type="InterPro" id="IPR050902">
    <property type="entry name" value="ABC_Transporter_SBP"/>
</dbReference>
<gene>
    <name evidence="3" type="ORF">DF182_31455</name>
</gene>